<dbReference type="InterPro" id="IPR023267">
    <property type="entry name" value="RCMT"/>
</dbReference>
<dbReference type="PANTHER" id="PTHR22808">
    <property type="entry name" value="NCL1 YEAST -RELATED NOL1/NOP2/FMU SUN DOMAIN-CONTAINING"/>
    <property type="match status" value="1"/>
</dbReference>
<feature type="compositionally biased region" description="Basic and acidic residues" evidence="20">
    <location>
        <begin position="242"/>
        <end position="257"/>
    </location>
</feature>
<dbReference type="STRING" id="10029.G3HC95"/>
<dbReference type="Pfam" id="PF25378">
    <property type="entry name" value="PUA_NSUN2"/>
    <property type="match status" value="1"/>
</dbReference>
<feature type="active site" description="Nucleophile" evidence="19">
    <location>
        <position position="156"/>
    </location>
</feature>
<evidence type="ECO:0000256" key="20">
    <source>
        <dbReference type="SAM" id="MobiDB-lite"/>
    </source>
</evidence>
<dbReference type="SUPFAM" id="SSF53335">
    <property type="entry name" value="S-adenosyl-L-methionine-dependent methyltransferases"/>
    <property type="match status" value="1"/>
</dbReference>
<keyword evidence="9 19" id="KW-0694">RNA-binding</keyword>
<dbReference type="InterPro" id="IPR049560">
    <property type="entry name" value="MeTrfase_RsmB-F_NOP2_cat"/>
</dbReference>
<dbReference type="Pfam" id="PF01189">
    <property type="entry name" value="Methyltr_RsmB-F"/>
    <property type="match status" value="1"/>
</dbReference>
<dbReference type="GO" id="GO:0030488">
    <property type="term" value="P:tRNA methylation"/>
    <property type="evidence" value="ECO:0007669"/>
    <property type="project" value="TreeGrafter"/>
</dbReference>
<reference evidence="23" key="1">
    <citation type="journal article" date="2011" name="Nat. Biotechnol.">
        <title>The genomic sequence of the Chinese hamster ovary (CHO)-K1 cell line.</title>
        <authorList>
            <person name="Xu X."/>
            <person name="Nagarajan H."/>
            <person name="Lewis N.E."/>
            <person name="Pan S."/>
            <person name="Cai Z."/>
            <person name="Liu X."/>
            <person name="Chen W."/>
            <person name="Xie M."/>
            <person name="Wang W."/>
            <person name="Hammond S."/>
            <person name="Andersen M.R."/>
            <person name="Neff N."/>
            <person name="Passarelli B."/>
            <person name="Koh W."/>
            <person name="Fan H.C."/>
            <person name="Wang J."/>
            <person name="Gui Y."/>
            <person name="Lee K.H."/>
            <person name="Betenbaugh M.J."/>
            <person name="Quake S.R."/>
            <person name="Famili I."/>
            <person name="Palsson B.O."/>
            <person name="Wang J."/>
        </authorList>
    </citation>
    <scope>NUCLEOTIDE SEQUENCE [LARGE SCALE GENOMIC DNA]</scope>
    <source>
        <strain evidence="23">CHO K1 cell line</strain>
    </source>
</reference>
<dbReference type="EC" id="2.1.1.203" evidence="3"/>
<keyword evidence="6 19" id="KW-0808">Transferase</keyword>
<comment type="catalytic activity">
    <reaction evidence="16">
        <text>cytidine(34) in tRNA precursor + S-adenosyl-L-methionine = 5-methylcytidine(34) in tRNA precursor + S-adenosyl-L-homocysteine + H(+)</text>
        <dbReference type="Rhea" id="RHEA:42940"/>
        <dbReference type="Rhea" id="RHEA-COMP:10291"/>
        <dbReference type="Rhea" id="RHEA-COMP:10295"/>
        <dbReference type="ChEBI" id="CHEBI:15378"/>
        <dbReference type="ChEBI" id="CHEBI:57856"/>
        <dbReference type="ChEBI" id="CHEBI:59789"/>
        <dbReference type="ChEBI" id="CHEBI:74483"/>
        <dbReference type="ChEBI" id="CHEBI:82748"/>
        <dbReference type="EC" id="2.1.1.203"/>
    </reaction>
    <physiologicalReaction direction="left-to-right" evidence="16">
        <dbReference type="Rhea" id="RHEA:42941"/>
    </physiologicalReaction>
</comment>
<keyword evidence="10" id="KW-0539">Nucleus</keyword>
<evidence type="ECO:0000256" key="8">
    <source>
        <dbReference type="ARBA" id="ARBA00022694"/>
    </source>
</evidence>
<dbReference type="EMBL" id="JH000277">
    <property type="protein sequence ID" value="EGW11600.1"/>
    <property type="molecule type" value="Genomic_DNA"/>
</dbReference>
<evidence type="ECO:0000256" key="4">
    <source>
        <dbReference type="ARBA" id="ARBA00022555"/>
    </source>
</evidence>
<evidence type="ECO:0000256" key="1">
    <source>
        <dbReference type="ARBA" id="ARBA00004123"/>
    </source>
</evidence>
<comment type="catalytic activity">
    <reaction evidence="15">
        <text>cytidine(50) in tRNA + S-adenosyl-L-methionine = 5-methylcytidine(50) in tRNA + S-adenosyl-L-homocysteine + H(+)</text>
        <dbReference type="Rhea" id="RHEA:61488"/>
        <dbReference type="Rhea" id="RHEA-COMP:15838"/>
        <dbReference type="Rhea" id="RHEA-COMP:15839"/>
        <dbReference type="ChEBI" id="CHEBI:15378"/>
        <dbReference type="ChEBI" id="CHEBI:57856"/>
        <dbReference type="ChEBI" id="CHEBI:59789"/>
        <dbReference type="ChEBI" id="CHEBI:74483"/>
        <dbReference type="ChEBI" id="CHEBI:82748"/>
    </reaction>
    <physiologicalReaction direction="left-to-right" evidence="15">
        <dbReference type="Rhea" id="RHEA:61489"/>
    </physiologicalReaction>
</comment>
<gene>
    <name evidence="22" type="ORF">I79_008099</name>
</gene>
<evidence type="ECO:0000256" key="17">
    <source>
        <dbReference type="ARBA" id="ARBA00049323"/>
    </source>
</evidence>
<feature type="compositionally biased region" description="Acidic residues" evidence="20">
    <location>
        <begin position="485"/>
        <end position="494"/>
    </location>
</feature>
<feature type="binding site" evidence="19">
    <location>
        <position position="103"/>
    </location>
    <ligand>
        <name>S-adenosyl-L-methionine</name>
        <dbReference type="ChEBI" id="CHEBI:59789"/>
    </ligand>
</feature>
<feature type="compositionally biased region" description="Basic and acidic residues" evidence="20">
    <location>
        <begin position="221"/>
        <end position="230"/>
    </location>
</feature>
<dbReference type="InterPro" id="IPR057285">
    <property type="entry name" value="Pre-PUA_NSUN2"/>
</dbReference>
<dbReference type="InterPro" id="IPR023270">
    <property type="entry name" value="RCMT_NCL1"/>
</dbReference>
<evidence type="ECO:0000256" key="16">
    <source>
        <dbReference type="ARBA" id="ARBA00049286"/>
    </source>
</evidence>
<comment type="similarity">
    <text evidence="19">Belongs to the class I-like SAM-binding methyltransferase superfamily. RsmB/NOP family.</text>
</comment>
<organism evidence="22 23">
    <name type="scientific">Cricetulus griseus</name>
    <name type="common">Chinese hamster</name>
    <name type="synonym">Cricetulus barabensis griseus</name>
    <dbReference type="NCBI Taxonomy" id="10029"/>
    <lineage>
        <taxon>Eukaryota</taxon>
        <taxon>Metazoa</taxon>
        <taxon>Chordata</taxon>
        <taxon>Craniata</taxon>
        <taxon>Vertebrata</taxon>
        <taxon>Euteleostomi</taxon>
        <taxon>Mammalia</taxon>
        <taxon>Eutheria</taxon>
        <taxon>Euarchontoglires</taxon>
        <taxon>Glires</taxon>
        <taxon>Rodentia</taxon>
        <taxon>Myomorpha</taxon>
        <taxon>Muroidea</taxon>
        <taxon>Cricetidae</taxon>
        <taxon>Cricetinae</taxon>
        <taxon>Cricetulus</taxon>
    </lineage>
</organism>
<dbReference type="InterPro" id="IPR057286">
    <property type="entry name" value="PUA_NSUN2"/>
</dbReference>
<protein>
    <recommendedName>
        <fullName evidence="3">tRNA (cytosine(34)-C(5))-methyltransferase</fullName>
        <ecNumber evidence="3">2.1.1.203</ecNumber>
    </recommendedName>
    <alternativeName>
        <fullName evidence="12">NOL1/NOP2/Sun domain family member 2</fullName>
    </alternativeName>
    <alternativeName>
        <fullName evidence="13">mRNA cytosine C(5)-methyltransferase</fullName>
    </alternativeName>
    <alternativeName>
        <fullName evidence="11">tRNA cytosine C(5)-methyltransferase</fullName>
    </alternativeName>
</protein>
<evidence type="ECO:0000256" key="15">
    <source>
        <dbReference type="ARBA" id="ARBA00048936"/>
    </source>
</evidence>
<feature type="binding site" evidence="19">
    <location>
        <position position="50"/>
    </location>
    <ligand>
        <name>S-adenosyl-L-methionine</name>
        <dbReference type="ChEBI" id="CHEBI:59789"/>
    </ligand>
</feature>
<dbReference type="AlphaFoldDB" id="G3HC95"/>
<dbReference type="GO" id="GO:0016428">
    <property type="term" value="F:tRNA (cytidine-5-)-methyltransferase activity"/>
    <property type="evidence" value="ECO:0007669"/>
    <property type="project" value="InterPro"/>
</dbReference>
<dbReference type="Pfam" id="PF25376">
    <property type="entry name" value="Pre-PUA_NSUN2"/>
    <property type="match status" value="1"/>
</dbReference>
<dbReference type="PROSITE" id="PS51686">
    <property type="entry name" value="SAM_MT_RSMB_NOP"/>
    <property type="match status" value="1"/>
</dbReference>
<feature type="region of interest" description="Disordered" evidence="20">
    <location>
        <begin position="473"/>
        <end position="515"/>
    </location>
</feature>
<evidence type="ECO:0000256" key="7">
    <source>
        <dbReference type="ARBA" id="ARBA00022691"/>
    </source>
</evidence>
<dbReference type="PANTHER" id="PTHR22808:SF20">
    <property type="entry name" value="RNA CYTOSINE C(5)-METHYLTRANSFERASE NSUN2"/>
    <property type="match status" value="1"/>
</dbReference>
<evidence type="ECO:0000256" key="3">
    <source>
        <dbReference type="ARBA" id="ARBA00012629"/>
    </source>
</evidence>
<feature type="compositionally biased region" description="Polar residues" evidence="20">
    <location>
        <begin position="199"/>
        <end position="215"/>
    </location>
</feature>
<evidence type="ECO:0000256" key="14">
    <source>
        <dbReference type="ARBA" id="ARBA00048755"/>
    </source>
</evidence>
<dbReference type="InParanoid" id="G3HC95"/>
<evidence type="ECO:0000256" key="19">
    <source>
        <dbReference type="PROSITE-ProRule" id="PRU01023"/>
    </source>
</evidence>
<evidence type="ECO:0000256" key="12">
    <source>
        <dbReference type="ARBA" id="ARBA00032770"/>
    </source>
</evidence>
<feature type="domain" description="SAM-dependent MTase RsmB/NOP-type" evidence="21">
    <location>
        <begin position="1"/>
        <end position="224"/>
    </location>
</feature>
<comment type="catalytic activity">
    <reaction evidence="17">
        <text>cytidine(48) in tRNA + S-adenosyl-L-methionine = 5-methylcytidine(48) in tRNA + S-adenosyl-L-homocysteine + H(+)</text>
        <dbReference type="Rhea" id="RHEA:42948"/>
        <dbReference type="Rhea" id="RHEA-COMP:10293"/>
        <dbReference type="Rhea" id="RHEA-COMP:10297"/>
        <dbReference type="ChEBI" id="CHEBI:15378"/>
        <dbReference type="ChEBI" id="CHEBI:57856"/>
        <dbReference type="ChEBI" id="CHEBI:59789"/>
        <dbReference type="ChEBI" id="CHEBI:74483"/>
        <dbReference type="ChEBI" id="CHEBI:82748"/>
    </reaction>
    <physiologicalReaction direction="left-to-right" evidence="17">
        <dbReference type="Rhea" id="RHEA:42949"/>
    </physiologicalReaction>
</comment>
<keyword evidence="4" id="KW-0820">tRNA-binding</keyword>
<evidence type="ECO:0000256" key="2">
    <source>
        <dbReference type="ARBA" id="ARBA00004550"/>
    </source>
</evidence>
<dbReference type="InterPro" id="IPR001678">
    <property type="entry name" value="MeTrfase_RsmB-F_NOP2_dom"/>
</dbReference>
<evidence type="ECO:0000256" key="5">
    <source>
        <dbReference type="ARBA" id="ARBA00022603"/>
    </source>
</evidence>
<dbReference type="Proteomes" id="UP000001075">
    <property type="component" value="Unassembled WGS sequence"/>
</dbReference>
<accession>G3HC95</accession>
<keyword evidence="8" id="KW-0819">tRNA processing</keyword>
<comment type="catalytic activity">
    <reaction evidence="14">
        <text>cytidine(49) in tRNA + S-adenosyl-L-methionine = 5-methylcytidine(49) in tRNA + S-adenosyl-L-homocysteine + H(+)</text>
        <dbReference type="Rhea" id="RHEA:42952"/>
        <dbReference type="Rhea" id="RHEA-COMP:10294"/>
        <dbReference type="Rhea" id="RHEA-COMP:10385"/>
        <dbReference type="ChEBI" id="CHEBI:15378"/>
        <dbReference type="ChEBI" id="CHEBI:57856"/>
        <dbReference type="ChEBI" id="CHEBI:59789"/>
        <dbReference type="ChEBI" id="CHEBI:74483"/>
        <dbReference type="ChEBI" id="CHEBI:82748"/>
    </reaction>
    <physiologicalReaction direction="left-to-right" evidence="14">
        <dbReference type="Rhea" id="RHEA:42953"/>
    </physiologicalReaction>
</comment>
<dbReference type="GO" id="GO:0000049">
    <property type="term" value="F:tRNA binding"/>
    <property type="evidence" value="ECO:0007669"/>
    <property type="project" value="UniProtKB-KW"/>
</dbReference>
<evidence type="ECO:0000259" key="21">
    <source>
        <dbReference type="PROSITE" id="PS51686"/>
    </source>
</evidence>
<feature type="binding site" evidence="19">
    <location>
        <begin position="19"/>
        <end position="25"/>
    </location>
    <ligand>
        <name>S-adenosyl-L-methionine</name>
        <dbReference type="ChEBI" id="CHEBI:59789"/>
    </ligand>
</feature>
<evidence type="ECO:0000256" key="9">
    <source>
        <dbReference type="ARBA" id="ARBA00022884"/>
    </source>
</evidence>
<evidence type="ECO:0000256" key="13">
    <source>
        <dbReference type="ARBA" id="ARBA00032819"/>
    </source>
</evidence>
<keyword evidence="7 19" id="KW-0949">S-adenosyl-L-methionine</keyword>
<dbReference type="eggNOG" id="KOG2198">
    <property type="taxonomic scope" value="Eukaryota"/>
</dbReference>
<dbReference type="GO" id="GO:0005576">
    <property type="term" value="C:extracellular region"/>
    <property type="evidence" value="ECO:0007669"/>
    <property type="project" value="UniProtKB-SubCell"/>
</dbReference>
<feature type="region of interest" description="Disordered" evidence="20">
    <location>
        <begin position="198"/>
        <end position="260"/>
    </location>
</feature>
<evidence type="ECO:0000313" key="23">
    <source>
        <dbReference type="Proteomes" id="UP000001075"/>
    </source>
</evidence>
<evidence type="ECO:0000256" key="6">
    <source>
        <dbReference type="ARBA" id="ARBA00022679"/>
    </source>
</evidence>
<evidence type="ECO:0000313" key="22">
    <source>
        <dbReference type="EMBL" id="EGW11600.1"/>
    </source>
</evidence>
<proteinExistence type="inferred from homology"/>
<dbReference type="PRINTS" id="PR02011">
    <property type="entry name" value="RCMTNCL1"/>
</dbReference>
<comment type="catalytic activity">
    <reaction evidence="18">
        <text>a cytidine in mRNA + S-adenosyl-L-methionine = a 5-methylcytidine in mRNA + S-adenosyl-L-homocysteine + H(+)</text>
        <dbReference type="Rhea" id="RHEA:61464"/>
        <dbReference type="Rhea" id="RHEA-COMP:15145"/>
        <dbReference type="Rhea" id="RHEA-COMP:15826"/>
        <dbReference type="ChEBI" id="CHEBI:15378"/>
        <dbReference type="ChEBI" id="CHEBI:57856"/>
        <dbReference type="ChEBI" id="CHEBI:59789"/>
        <dbReference type="ChEBI" id="CHEBI:74483"/>
        <dbReference type="ChEBI" id="CHEBI:82748"/>
    </reaction>
    <physiologicalReaction direction="left-to-right" evidence="18">
        <dbReference type="Rhea" id="RHEA:61465"/>
    </physiologicalReaction>
</comment>
<dbReference type="GO" id="GO:0005634">
    <property type="term" value="C:nucleus"/>
    <property type="evidence" value="ECO:0007669"/>
    <property type="project" value="UniProtKB-SubCell"/>
</dbReference>
<evidence type="ECO:0000256" key="11">
    <source>
        <dbReference type="ARBA" id="ARBA00032179"/>
    </source>
</evidence>
<dbReference type="InterPro" id="IPR029063">
    <property type="entry name" value="SAM-dependent_MTases_sf"/>
</dbReference>
<keyword evidence="5 19" id="KW-0489">Methyltransferase</keyword>
<comment type="subcellular location">
    <subcellularLocation>
        <location evidence="1">Nucleus</location>
    </subcellularLocation>
    <subcellularLocation>
        <location evidence="2">Secreted</location>
        <location evidence="2">Extracellular exosome</location>
    </subcellularLocation>
</comment>
<dbReference type="PRINTS" id="PR02008">
    <property type="entry name" value="RCMTFAMILY"/>
</dbReference>
<name>G3HC95_CRIGR</name>
<evidence type="ECO:0000256" key="10">
    <source>
        <dbReference type="ARBA" id="ARBA00023242"/>
    </source>
</evidence>
<dbReference type="Gene3D" id="3.40.50.150">
    <property type="entry name" value="Vaccinia Virus protein VP39"/>
    <property type="match status" value="1"/>
</dbReference>
<dbReference type="GO" id="GO:0005737">
    <property type="term" value="C:cytoplasm"/>
    <property type="evidence" value="ECO:0007669"/>
    <property type="project" value="TreeGrafter"/>
</dbReference>
<feature type="binding site" evidence="19">
    <location>
        <position position="77"/>
    </location>
    <ligand>
        <name>S-adenosyl-L-methionine</name>
        <dbReference type="ChEBI" id="CHEBI:59789"/>
    </ligand>
</feature>
<sequence length="515" mass="57163">MIPPLLLNVEPHHKILDMCAAPGSKTTQLIEMLHADMSVPFPEGFVIANDVDNKRCYLLVHQAKRLSSPCIMVVNHDASSIPRLTVDVNGRKEVLFYDRILCDVPCSGDGTMRKNIDVWKKWTTLNSLQLHGLQLRIATRGAEQLAEGGRMVYSTCSLNPVEDEAVIAALLEKSDGALELADVSAELPGLKWMPGVSQWKVQSKSSEPRETTTSGPVGATERNHGDHSELDGQMTTGAGDSEATHTENTECNEKKDGVCGPPPSKKMKLFGFKEDPFVFIPEDDPLFPPIEKFYALDPSFPRMNLLTRTTEGKKRQLYMVSKELRNVLLNNSEKMKVINTGIKVWCRNNSGEEFDCAFRLAQEGIYTLYPFINSRIITVSMEDVKTLLTQENPFFRKLSSEAYSQVKDLAKGSVVLKYEPDSSNPDALQCPIVLCGWRGKASIRTFVPKNERLHYLRMMGLEVLGEKKKDGVILTNESAASPEQPENDEGDEQTTQEACVPDATTGDPAAAEPSR</sequence>
<dbReference type="FunCoup" id="G3HC95">
    <property type="interactions" value="3528"/>
</dbReference>
<evidence type="ECO:0000256" key="18">
    <source>
        <dbReference type="ARBA" id="ARBA00049365"/>
    </source>
</evidence>